<reference evidence="2" key="3">
    <citation type="submission" date="2021-05" db="UniProtKB">
        <authorList>
            <consortium name="EnsemblPlants"/>
        </authorList>
    </citation>
    <scope>IDENTIFICATION</scope>
    <source>
        <strain evidence="2">cv. B73</strain>
    </source>
</reference>
<evidence type="ECO:0000313" key="3">
    <source>
        <dbReference type="Proteomes" id="UP000007305"/>
    </source>
</evidence>
<name>A0A804NTZ1_MAIZE</name>
<dbReference type="Gramene" id="Zm00001eb186050_T001">
    <property type="protein sequence ID" value="Zm00001eb186050_P001"/>
    <property type="gene ID" value="Zm00001eb186050"/>
</dbReference>
<keyword evidence="1" id="KW-0472">Membrane</keyword>
<feature type="transmembrane region" description="Helical" evidence="1">
    <location>
        <begin position="105"/>
        <end position="122"/>
    </location>
</feature>
<dbReference type="InParanoid" id="A0A804NTZ1"/>
<keyword evidence="1" id="KW-1133">Transmembrane helix</keyword>
<dbReference type="Proteomes" id="UP000007305">
    <property type="component" value="Chromosome 4"/>
</dbReference>
<proteinExistence type="predicted"/>
<accession>A0A804NTZ1</accession>
<protein>
    <submittedName>
        <fullName evidence="2">Uncharacterized protein</fullName>
    </submittedName>
</protein>
<keyword evidence="1" id="KW-0812">Transmembrane</keyword>
<dbReference type="EnsemblPlants" id="Zm00001eb186050_T001">
    <property type="protein sequence ID" value="Zm00001eb186050_P001"/>
    <property type="gene ID" value="Zm00001eb186050"/>
</dbReference>
<feature type="transmembrane region" description="Helical" evidence="1">
    <location>
        <begin position="60"/>
        <end position="85"/>
    </location>
</feature>
<evidence type="ECO:0000256" key="1">
    <source>
        <dbReference type="SAM" id="Phobius"/>
    </source>
</evidence>
<reference evidence="2" key="2">
    <citation type="submission" date="2019-07" db="EMBL/GenBank/DDBJ databases">
        <authorList>
            <person name="Seetharam A."/>
            <person name="Woodhouse M."/>
            <person name="Cannon E."/>
        </authorList>
    </citation>
    <scope>NUCLEOTIDE SEQUENCE [LARGE SCALE GENOMIC DNA]</scope>
    <source>
        <strain evidence="2">cv. B73</strain>
    </source>
</reference>
<sequence length="123" mass="13926">MTLAPRCMNCELQSRMGMLRASRDMIRCDVLSSSEKNVLGAAPKFKVLARSCKAIFPYIYFYYSIVLIVGFHTPVLVASVCTTLTHTYCEDAYSLLQNLDIKKLLVSVFSTCIVYSFILLIYN</sequence>
<dbReference type="AlphaFoldDB" id="A0A804NTZ1"/>
<keyword evidence="3" id="KW-1185">Reference proteome</keyword>
<reference evidence="3" key="1">
    <citation type="journal article" date="2009" name="Science">
        <title>The B73 maize genome: complexity, diversity, and dynamics.</title>
        <authorList>
            <person name="Schnable P.S."/>
            <person name="Ware D."/>
            <person name="Fulton R.S."/>
            <person name="Stein J.C."/>
            <person name="Wei F."/>
            <person name="Pasternak S."/>
            <person name="Liang C."/>
            <person name="Zhang J."/>
            <person name="Fulton L."/>
            <person name="Graves T.A."/>
            <person name="Minx P."/>
            <person name="Reily A.D."/>
            <person name="Courtney L."/>
            <person name="Kruchowski S.S."/>
            <person name="Tomlinson C."/>
            <person name="Strong C."/>
            <person name="Delehaunty K."/>
            <person name="Fronick C."/>
            <person name="Courtney B."/>
            <person name="Rock S.M."/>
            <person name="Belter E."/>
            <person name="Du F."/>
            <person name="Kim K."/>
            <person name="Abbott R.M."/>
            <person name="Cotton M."/>
            <person name="Levy A."/>
            <person name="Marchetto P."/>
            <person name="Ochoa K."/>
            <person name="Jackson S.M."/>
            <person name="Gillam B."/>
            <person name="Chen W."/>
            <person name="Yan L."/>
            <person name="Higginbotham J."/>
            <person name="Cardenas M."/>
            <person name="Waligorski J."/>
            <person name="Applebaum E."/>
            <person name="Phelps L."/>
            <person name="Falcone J."/>
            <person name="Kanchi K."/>
            <person name="Thane T."/>
            <person name="Scimone A."/>
            <person name="Thane N."/>
            <person name="Henke J."/>
            <person name="Wang T."/>
            <person name="Ruppert J."/>
            <person name="Shah N."/>
            <person name="Rotter K."/>
            <person name="Hodges J."/>
            <person name="Ingenthron E."/>
            <person name="Cordes M."/>
            <person name="Kohlberg S."/>
            <person name="Sgro J."/>
            <person name="Delgado B."/>
            <person name="Mead K."/>
            <person name="Chinwalla A."/>
            <person name="Leonard S."/>
            <person name="Crouse K."/>
            <person name="Collura K."/>
            <person name="Kudrna D."/>
            <person name="Currie J."/>
            <person name="He R."/>
            <person name="Angelova A."/>
            <person name="Rajasekar S."/>
            <person name="Mueller T."/>
            <person name="Lomeli R."/>
            <person name="Scara G."/>
            <person name="Ko A."/>
            <person name="Delaney K."/>
            <person name="Wissotski M."/>
            <person name="Lopez G."/>
            <person name="Campos D."/>
            <person name="Braidotti M."/>
            <person name="Ashley E."/>
            <person name="Golser W."/>
            <person name="Kim H."/>
            <person name="Lee S."/>
            <person name="Lin J."/>
            <person name="Dujmic Z."/>
            <person name="Kim W."/>
            <person name="Talag J."/>
            <person name="Zuccolo A."/>
            <person name="Fan C."/>
            <person name="Sebastian A."/>
            <person name="Kramer M."/>
            <person name="Spiegel L."/>
            <person name="Nascimento L."/>
            <person name="Zutavern T."/>
            <person name="Miller B."/>
            <person name="Ambroise C."/>
            <person name="Muller S."/>
            <person name="Spooner W."/>
            <person name="Narechania A."/>
            <person name="Ren L."/>
            <person name="Wei S."/>
            <person name="Kumari S."/>
            <person name="Faga B."/>
            <person name="Levy M.J."/>
            <person name="McMahan L."/>
            <person name="Van Buren P."/>
            <person name="Vaughn M.W."/>
            <person name="Ying K."/>
            <person name="Yeh C.-T."/>
            <person name="Emrich S.J."/>
            <person name="Jia Y."/>
            <person name="Kalyanaraman A."/>
            <person name="Hsia A.-P."/>
            <person name="Barbazuk W.B."/>
            <person name="Baucom R.S."/>
            <person name="Brutnell T.P."/>
            <person name="Carpita N.C."/>
            <person name="Chaparro C."/>
            <person name="Chia J.-M."/>
            <person name="Deragon J.-M."/>
            <person name="Estill J.C."/>
            <person name="Fu Y."/>
            <person name="Jeddeloh J.A."/>
            <person name="Han Y."/>
            <person name="Lee H."/>
            <person name="Li P."/>
            <person name="Lisch D.R."/>
            <person name="Liu S."/>
            <person name="Liu Z."/>
            <person name="Nagel D.H."/>
            <person name="McCann M.C."/>
            <person name="SanMiguel P."/>
            <person name="Myers A.M."/>
            <person name="Nettleton D."/>
            <person name="Nguyen J."/>
            <person name="Penning B.W."/>
            <person name="Ponnala L."/>
            <person name="Schneider K.L."/>
            <person name="Schwartz D.C."/>
            <person name="Sharma A."/>
            <person name="Soderlund C."/>
            <person name="Springer N.M."/>
            <person name="Sun Q."/>
            <person name="Wang H."/>
            <person name="Waterman M."/>
            <person name="Westerman R."/>
            <person name="Wolfgruber T.K."/>
            <person name="Yang L."/>
            <person name="Yu Y."/>
            <person name="Zhang L."/>
            <person name="Zhou S."/>
            <person name="Zhu Q."/>
            <person name="Bennetzen J.L."/>
            <person name="Dawe R.K."/>
            <person name="Jiang J."/>
            <person name="Jiang N."/>
            <person name="Presting G.G."/>
            <person name="Wessler S.R."/>
            <person name="Aluru S."/>
            <person name="Martienssen R.A."/>
            <person name="Clifton S.W."/>
            <person name="McCombie W.R."/>
            <person name="Wing R.A."/>
            <person name="Wilson R.K."/>
        </authorList>
    </citation>
    <scope>NUCLEOTIDE SEQUENCE [LARGE SCALE GENOMIC DNA]</scope>
    <source>
        <strain evidence="3">cv. B73</strain>
    </source>
</reference>
<evidence type="ECO:0000313" key="2">
    <source>
        <dbReference type="EnsemblPlants" id="Zm00001eb186050_P001"/>
    </source>
</evidence>
<organism evidence="2 3">
    <name type="scientific">Zea mays</name>
    <name type="common">Maize</name>
    <dbReference type="NCBI Taxonomy" id="4577"/>
    <lineage>
        <taxon>Eukaryota</taxon>
        <taxon>Viridiplantae</taxon>
        <taxon>Streptophyta</taxon>
        <taxon>Embryophyta</taxon>
        <taxon>Tracheophyta</taxon>
        <taxon>Spermatophyta</taxon>
        <taxon>Magnoliopsida</taxon>
        <taxon>Liliopsida</taxon>
        <taxon>Poales</taxon>
        <taxon>Poaceae</taxon>
        <taxon>PACMAD clade</taxon>
        <taxon>Panicoideae</taxon>
        <taxon>Andropogonodae</taxon>
        <taxon>Andropogoneae</taxon>
        <taxon>Tripsacinae</taxon>
        <taxon>Zea</taxon>
    </lineage>
</organism>